<dbReference type="InterPro" id="IPR032291">
    <property type="entry name" value="Abn2_C"/>
</dbReference>
<evidence type="ECO:0000256" key="2">
    <source>
        <dbReference type="ARBA" id="ARBA00009865"/>
    </source>
</evidence>
<feature type="region of interest" description="Disordered" evidence="5">
    <location>
        <begin position="833"/>
        <end position="887"/>
    </location>
</feature>
<dbReference type="Pfam" id="PF16369">
    <property type="entry name" value="GH43_C"/>
    <property type="match status" value="1"/>
</dbReference>
<feature type="compositionally biased region" description="Polar residues" evidence="5">
    <location>
        <begin position="876"/>
        <end position="887"/>
    </location>
</feature>
<comment type="similarity">
    <text evidence="2">Belongs to the glycosyl hydrolase 43 family.</text>
</comment>
<keyword evidence="6" id="KW-0472">Membrane</keyword>
<comment type="caution">
    <text evidence="10">The sequence shown here is derived from an EMBL/GenBank/DDBJ whole genome shotgun (WGS) entry which is preliminary data.</text>
</comment>
<dbReference type="Gene3D" id="2.115.10.20">
    <property type="entry name" value="Glycosyl hydrolase domain, family 43"/>
    <property type="match status" value="1"/>
</dbReference>
<keyword evidence="6" id="KW-1133">Transmembrane helix</keyword>
<dbReference type="CDD" id="cd18832">
    <property type="entry name" value="GH43_GsAbnA-like"/>
    <property type="match status" value="1"/>
</dbReference>
<dbReference type="PANTHER" id="PTHR43301">
    <property type="entry name" value="ARABINAN ENDO-1,5-ALPHA-L-ARABINOSIDASE"/>
    <property type="match status" value="1"/>
</dbReference>
<feature type="chain" id="PRO_5047211320" evidence="7">
    <location>
        <begin position="26"/>
        <end position="915"/>
    </location>
</feature>
<dbReference type="InterPro" id="IPR013320">
    <property type="entry name" value="ConA-like_dom_sf"/>
</dbReference>
<dbReference type="InterPro" id="IPR006710">
    <property type="entry name" value="Glyco_hydro_43"/>
</dbReference>
<organism evidence="10 11">
    <name type="scientific">Clostridium saudiense</name>
    <dbReference type="NCBI Taxonomy" id="1414720"/>
    <lineage>
        <taxon>Bacteria</taxon>
        <taxon>Bacillati</taxon>
        <taxon>Bacillota</taxon>
        <taxon>Clostridia</taxon>
        <taxon>Eubacteriales</taxon>
        <taxon>Clostridiaceae</taxon>
        <taxon>Clostridium</taxon>
    </lineage>
</organism>
<feature type="signal peptide" evidence="7">
    <location>
        <begin position="1"/>
        <end position="25"/>
    </location>
</feature>
<dbReference type="EMBL" id="JACJLL010000140">
    <property type="protein sequence ID" value="MBM6820643.1"/>
    <property type="molecule type" value="Genomic_DNA"/>
</dbReference>
<keyword evidence="4" id="KW-0326">Glycosidase</keyword>
<accession>A0ABS2FJD5</accession>
<evidence type="ECO:0000313" key="10">
    <source>
        <dbReference type="EMBL" id="MBM6820643.1"/>
    </source>
</evidence>
<evidence type="ECO:0000256" key="4">
    <source>
        <dbReference type="ARBA" id="ARBA00023295"/>
    </source>
</evidence>
<protein>
    <submittedName>
        <fullName evidence="10">Family 43 glycosylhydrolase</fullName>
    </submittedName>
</protein>
<keyword evidence="6" id="KW-0812">Transmembrane</keyword>
<proteinExistence type="inferred from homology"/>
<dbReference type="InterPro" id="IPR023296">
    <property type="entry name" value="Glyco_hydro_beta-prop_sf"/>
</dbReference>
<dbReference type="Gene3D" id="2.40.128.10">
    <property type="match status" value="1"/>
</dbReference>
<evidence type="ECO:0000256" key="7">
    <source>
        <dbReference type="SAM" id="SignalP"/>
    </source>
</evidence>
<evidence type="ECO:0000256" key="1">
    <source>
        <dbReference type="ARBA" id="ARBA00004834"/>
    </source>
</evidence>
<evidence type="ECO:0000256" key="5">
    <source>
        <dbReference type="SAM" id="MobiDB-lite"/>
    </source>
</evidence>
<evidence type="ECO:0000256" key="3">
    <source>
        <dbReference type="ARBA" id="ARBA00022801"/>
    </source>
</evidence>
<dbReference type="Gene3D" id="2.60.120.200">
    <property type="match status" value="1"/>
</dbReference>
<sequence length="915" mass="101567">MKTKLIKRVVAFTLASMLVSTVSFSNINIVNAEESLTKRISVHDPSIVKDGDDYYLFGTHLTNAKSLDLRNWDSYTTTVNTDYEDIFKDGVKWASHGSDDYETKGNLWAPDIIYNEAMGKWCMYMSVNGQNYYSSIALATADDINGPYTYEGTVVYSGFTNSEEASETDFSKVTGTNDVADRYLLNDGWNYTYGPNAIDPCVVYDEDGQLWMSYGSWFGGIFLMKLDNETGLRDYSYTYPTERGVGDEYLGLLISGGYGGTGEGSYIVYDEESDYYYLYESYCGLNGTDSFSNYQIRLFRSKDITGPYVDAKGNSSINTGLNPDQTDMGIKLFGNYKFSSLDLVGENEFSSNGYKCGGHNSALIDDGSRYLIYHTRFNNPNETHEVRVHQQFLNEDGWPVTAVYEYLGSEISKDGYSMDEILGDYEFINHGLEAETTYSTMLTTYNVTLNEDGTISGDYEGTWAQGNGNYYCTMEIDNVTYKGVFFKQLDESEEHNETMTFSLIGDNNESIWGSKVELTDEMLVKYEEKNLEKVIPSQTKVDINLPTEGKNDIKITWKSNNEKVLSSTGKVTRGEENTEVILTATLTKGEVTRTKDFSVIVKGNAVEVGVEPIYKYDFENVEDKLVANSGSNDGSATLVGDATVIKDETRGNVLEIINEKGALKANYLALPNNTFKSVTEEGYTVSMWVNVDKDDPNYFEHSALFEASMTKENGTPTYPITRISANLFGRINANGAWSDVTSISNPLESNKWEYVTYTVKPDGIVVYVNGDEVGRDNKDISVCFKDNFLALMTDVRVGSGNIWGDMDISKAKFDNITVFNTALSDKEVEGLYNSEVKTGDENDGVIEDNGDKEEDKNDNNGGTSSDTDKKDEAVTSKPNNNGSKLPQTGAMSGIFTLCIGAVVTAVGGVTLKGKK</sequence>
<keyword evidence="3" id="KW-0378">Hydrolase</keyword>
<dbReference type="Pfam" id="PF20578">
    <property type="entry name" value="aBig_2"/>
    <property type="match status" value="1"/>
</dbReference>
<reference evidence="10 11" key="1">
    <citation type="journal article" date="2021" name="Sci. Rep.">
        <title>The distribution of antibiotic resistance genes in chicken gut microbiota commensals.</title>
        <authorList>
            <person name="Juricova H."/>
            <person name="Matiasovicova J."/>
            <person name="Kubasova T."/>
            <person name="Cejkova D."/>
            <person name="Rychlik I."/>
        </authorList>
    </citation>
    <scope>NUCLEOTIDE SEQUENCE [LARGE SCALE GENOMIC DNA]</scope>
    <source>
        <strain evidence="10 11">An435</strain>
    </source>
</reference>
<feature type="domain" description="Atrophied bacterial Ig" evidence="9">
    <location>
        <begin position="539"/>
        <end position="602"/>
    </location>
</feature>
<dbReference type="RefSeq" id="WP_204572649.1">
    <property type="nucleotide sequence ID" value="NZ_JACJLL010000140.1"/>
</dbReference>
<dbReference type="SUPFAM" id="SSF49899">
    <property type="entry name" value="Concanavalin A-like lectins/glucanases"/>
    <property type="match status" value="1"/>
</dbReference>
<feature type="transmembrane region" description="Helical" evidence="6">
    <location>
        <begin position="890"/>
        <end position="911"/>
    </location>
</feature>
<keyword evidence="11" id="KW-1185">Reference proteome</keyword>
<comment type="pathway">
    <text evidence="1">Glycan metabolism; L-arabinan degradation.</text>
</comment>
<dbReference type="SUPFAM" id="SSF75005">
    <property type="entry name" value="Arabinanase/levansucrase/invertase"/>
    <property type="match status" value="1"/>
</dbReference>
<evidence type="ECO:0000256" key="6">
    <source>
        <dbReference type="SAM" id="Phobius"/>
    </source>
</evidence>
<feature type="domain" description="Extracellular endo-alpha-(1-&gt;5)-L-arabinanase C-terminal" evidence="8">
    <location>
        <begin position="404"/>
        <end position="513"/>
    </location>
</feature>
<name>A0ABS2FJD5_9CLOT</name>
<dbReference type="InterPro" id="IPR050727">
    <property type="entry name" value="GH43_arabinanases"/>
</dbReference>
<dbReference type="Proteomes" id="UP000767334">
    <property type="component" value="Unassembled WGS sequence"/>
</dbReference>
<gene>
    <name evidence="10" type="ORF">H6A19_15105</name>
</gene>
<evidence type="ECO:0000313" key="11">
    <source>
        <dbReference type="Proteomes" id="UP000767334"/>
    </source>
</evidence>
<dbReference type="Pfam" id="PF13385">
    <property type="entry name" value="Laminin_G_3"/>
    <property type="match status" value="1"/>
</dbReference>
<dbReference type="PANTHER" id="PTHR43301:SF3">
    <property type="entry name" value="ARABINAN ENDO-1,5-ALPHA-L-ARABINOSIDASE A-RELATED"/>
    <property type="match status" value="1"/>
</dbReference>
<evidence type="ECO:0000259" key="9">
    <source>
        <dbReference type="Pfam" id="PF20578"/>
    </source>
</evidence>
<dbReference type="InterPro" id="IPR046780">
    <property type="entry name" value="aBig_2"/>
</dbReference>
<evidence type="ECO:0000259" key="8">
    <source>
        <dbReference type="Pfam" id="PF16369"/>
    </source>
</evidence>
<keyword evidence="7" id="KW-0732">Signal</keyword>
<dbReference type="Pfam" id="PF04616">
    <property type="entry name" value="Glyco_hydro_43"/>
    <property type="match status" value="2"/>
</dbReference>
<feature type="compositionally biased region" description="Acidic residues" evidence="5">
    <location>
        <begin position="841"/>
        <end position="852"/>
    </location>
</feature>